<accession>A0ABP9ZG27</accession>
<feature type="transmembrane region" description="Helical" evidence="1">
    <location>
        <begin position="178"/>
        <end position="203"/>
    </location>
</feature>
<keyword evidence="1" id="KW-1133">Transmembrane helix</keyword>
<dbReference type="EMBL" id="BAABVV010000017">
    <property type="protein sequence ID" value="GAA6113756.1"/>
    <property type="molecule type" value="Genomic_DNA"/>
</dbReference>
<dbReference type="Proteomes" id="UP001438112">
    <property type="component" value="Unassembled WGS sequence"/>
</dbReference>
<evidence type="ECO:0000313" key="3">
    <source>
        <dbReference type="Proteomes" id="UP001438112"/>
    </source>
</evidence>
<name>A0ABP9ZG27_9LACO</name>
<feature type="transmembrane region" description="Helical" evidence="1">
    <location>
        <begin position="60"/>
        <end position="85"/>
    </location>
</feature>
<dbReference type="RefSeq" id="WP_353317261.1">
    <property type="nucleotide sequence ID" value="NZ_BAABVV010000017.1"/>
</dbReference>
<evidence type="ECO:0008006" key="4">
    <source>
        <dbReference type="Google" id="ProtNLM"/>
    </source>
</evidence>
<evidence type="ECO:0000313" key="2">
    <source>
        <dbReference type="EMBL" id="GAA6113756.1"/>
    </source>
</evidence>
<dbReference type="PANTHER" id="PTHR40076">
    <property type="entry name" value="MEMBRANE PROTEIN-RELATED"/>
    <property type="match status" value="1"/>
</dbReference>
<protein>
    <recommendedName>
        <fullName evidence="4">Integral membrane protein</fullName>
    </recommendedName>
</protein>
<reference evidence="2 3" key="1">
    <citation type="submission" date="2024-03" db="EMBL/GenBank/DDBJ databases">
        <title>Inconsistent identification of Apilactobacillus kunkeei-related strains obtained by well-developed overall genome related indices.</title>
        <authorList>
            <person name="Maeno S."/>
            <person name="Endo A."/>
        </authorList>
    </citation>
    <scope>NUCLEOTIDE SEQUENCE [LARGE SCALE GENOMIC DNA]</scope>
    <source>
        <strain evidence="2 3">20H-10</strain>
    </source>
</reference>
<dbReference type="Pfam" id="PF06161">
    <property type="entry name" value="DUF975"/>
    <property type="match status" value="1"/>
</dbReference>
<dbReference type="PANTHER" id="PTHR40076:SF1">
    <property type="entry name" value="MEMBRANE PROTEIN"/>
    <property type="match status" value="1"/>
</dbReference>
<keyword evidence="3" id="KW-1185">Reference proteome</keyword>
<feature type="transmembrane region" description="Helical" evidence="1">
    <location>
        <begin position="106"/>
        <end position="131"/>
    </location>
</feature>
<proteinExistence type="predicted"/>
<keyword evidence="1" id="KW-0812">Transmembrane</keyword>
<feature type="transmembrane region" description="Helical" evidence="1">
    <location>
        <begin position="21"/>
        <end position="40"/>
    </location>
</feature>
<organism evidence="2 3">
    <name type="scientific">Apilactobacillus apinorum</name>
    <dbReference type="NCBI Taxonomy" id="1218495"/>
    <lineage>
        <taxon>Bacteria</taxon>
        <taxon>Bacillati</taxon>
        <taxon>Bacillota</taxon>
        <taxon>Bacilli</taxon>
        <taxon>Lactobacillales</taxon>
        <taxon>Lactobacillaceae</taxon>
        <taxon>Apilactobacillus</taxon>
    </lineage>
</organism>
<gene>
    <name evidence="2" type="ORF">AP20H10_01190</name>
</gene>
<evidence type="ECO:0000256" key="1">
    <source>
        <dbReference type="SAM" id="Phobius"/>
    </source>
</evidence>
<comment type="caution">
    <text evidence="2">The sequence shown here is derived from an EMBL/GenBank/DDBJ whole genome shotgun (WGS) entry which is preliminary data.</text>
</comment>
<keyword evidence="1" id="KW-0472">Membrane</keyword>
<sequence length="226" mass="26439">MFDRFEEKNAAKKLLHYQQRFFFVLFIPFLIATIVGSVAFQVTPDPDNVNTVFQQLYPALFGTIIFEIIAGIFYWGAFATTIDVLRGNNDFNNPLRKSFSFIDNQGLFWHTVVLVIIIKVFTFLWTLLFFIPGIIKTFSYSQAIWIYRDAYLSGNKISYLEAITQSRQMMNHHKLEYFVLQLTFVGWMILTEITAGIVGIYVFPYMGITYAKFYLFVKNEHEKVSQ</sequence>
<dbReference type="InterPro" id="IPR010380">
    <property type="entry name" value="DUF975"/>
</dbReference>